<dbReference type="AlphaFoldDB" id="A0A915XL36"/>
<dbReference type="NCBIfam" id="NF011650">
    <property type="entry name" value="PRK15068.1"/>
    <property type="match status" value="1"/>
</dbReference>
<proteinExistence type="inferred from homology"/>
<evidence type="ECO:0000313" key="4">
    <source>
        <dbReference type="Proteomes" id="UP001063350"/>
    </source>
</evidence>
<name>A0A915XL36_9BACT</name>
<dbReference type="HAMAP" id="MF_01590">
    <property type="entry name" value="tRNA_carboxymethyltr_CmoB"/>
    <property type="match status" value="1"/>
</dbReference>
<dbReference type="InterPro" id="IPR027555">
    <property type="entry name" value="Mo5U34_MeTrfas-like"/>
</dbReference>
<dbReference type="InterPro" id="IPR029063">
    <property type="entry name" value="SAM-dependent_MTases_sf"/>
</dbReference>
<evidence type="ECO:0000313" key="3">
    <source>
        <dbReference type="EMBL" id="BCO10093.1"/>
    </source>
</evidence>
<dbReference type="KEGG" id="ddu:GF1_24690"/>
<dbReference type="Gene3D" id="3.40.50.150">
    <property type="entry name" value="Vaccinia Virus protein VP39"/>
    <property type="match status" value="1"/>
</dbReference>
<keyword evidence="4" id="KW-1185">Reference proteome</keyword>
<keyword evidence="1" id="KW-0808">Transferase</keyword>
<dbReference type="GO" id="GO:0016765">
    <property type="term" value="F:transferase activity, transferring alkyl or aryl (other than methyl) groups"/>
    <property type="evidence" value="ECO:0007669"/>
    <property type="project" value="InterPro"/>
</dbReference>
<dbReference type="RefSeq" id="WP_267926830.1">
    <property type="nucleotide sequence ID" value="NZ_AP024233.1"/>
</dbReference>
<dbReference type="Pfam" id="PF08003">
    <property type="entry name" value="Methyltransf_9"/>
    <property type="match status" value="1"/>
</dbReference>
<keyword evidence="2" id="KW-0819">tRNA processing</keyword>
<reference evidence="3" key="1">
    <citation type="submission" date="2020-12" db="EMBL/GenBank/DDBJ databases">
        <title>Desulfobium dissulfuricans gen. nov., sp. nov., a novel mesophilic, sulfate-reducing bacterium isolated from a deep-sea hydrothermal vent.</title>
        <authorList>
            <person name="Hashimoto Y."/>
            <person name="Tame A."/>
            <person name="Sawayama S."/>
            <person name="Miyazaki J."/>
            <person name="Takai K."/>
            <person name="Nakagawa S."/>
        </authorList>
    </citation>
    <scope>NUCLEOTIDE SEQUENCE</scope>
    <source>
        <strain evidence="3">GF1</strain>
    </source>
</reference>
<dbReference type="CDD" id="cd02440">
    <property type="entry name" value="AdoMet_MTases"/>
    <property type="match status" value="1"/>
</dbReference>
<dbReference type="SUPFAM" id="SSF53335">
    <property type="entry name" value="S-adenosyl-L-methionine-dependent methyltransferases"/>
    <property type="match status" value="1"/>
</dbReference>
<evidence type="ECO:0000256" key="2">
    <source>
        <dbReference type="ARBA" id="ARBA00022694"/>
    </source>
</evidence>
<dbReference type="EMBL" id="AP024233">
    <property type="protein sequence ID" value="BCO10093.1"/>
    <property type="molecule type" value="Genomic_DNA"/>
</dbReference>
<protein>
    <submittedName>
        <fullName evidence="3">tRNA U34 carboxymethyltransferase</fullName>
    </submittedName>
</protein>
<evidence type="ECO:0000256" key="1">
    <source>
        <dbReference type="ARBA" id="ARBA00022679"/>
    </source>
</evidence>
<sequence>MDRYLHHFPQADRQAILKVWTEKNQWVNQPKKGFLRYREPMQRVSGLRASCCDFTGDTVVIGRPDDISADQHTRLYAALRQFMPWRKGPFEVFGIEIDAEWRSERKWRRILPELPDLRSKVVADIGCNNGYYMFRMLPHEPAFVLGFEPYVQHYYTFHTLNTFARQDNLSVELFGIEHLPLFPDSFDVIFCLGILYHRPSPIEALRDLHRALKPGGTVIIESQAIPGEEPVALFPEKTYAKVPGTWFVPTGACLRNWLARTGFTDILMFDSHPMSSRDQRRTEWMVFESYEDFIDKENPALTIEKYPAPWRVFFKATKNK</sequence>
<gene>
    <name evidence="3" type="primary">cmoB</name>
    <name evidence="3" type="ORF">GF1_24690</name>
</gene>
<dbReference type="NCBIfam" id="TIGR00452">
    <property type="entry name" value="tRNA 5-methoxyuridine(34)/uridine 5-oxyacetic acid(34) synthase CmoB"/>
    <property type="match status" value="1"/>
</dbReference>
<dbReference type="Proteomes" id="UP001063350">
    <property type="component" value="Chromosome"/>
</dbReference>
<dbReference type="GO" id="GO:0002098">
    <property type="term" value="P:tRNA wobble uridine modification"/>
    <property type="evidence" value="ECO:0007669"/>
    <property type="project" value="InterPro"/>
</dbReference>
<accession>A0A915XL36</accession>
<organism evidence="3 4">
    <name type="scientific">Desulfolithobacter dissulfuricans</name>
    <dbReference type="NCBI Taxonomy" id="2795293"/>
    <lineage>
        <taxon>Bacteria</taxon>
        <taxon>Pseudomonadati</taxon>
        <taxon>Thermodesulfobacteriota</taxon>
        <taxon>Desulfobulbia</taxon>
        <taxon>Desulfobulbales</taxon>
        <taxon>Desulfobulbaceae</taxon>
        <taxon>Desulfolithobacter</taxon>
    </lineage>
</organism>
<dbReference type="InterPro" id="IPR010017">
    <property type="entry name" value="CmoB"/>
</dbReference>